<comment type="caution">
    <text evidence="1">The sequence shown here is derived from an EMBL/GenBank/DDBJ whole genome shotgun (WGS) entry which is preliminary data.</text>
</comment>
<protein>
    <submittedName>
        <fullName evidence="1">Uncharacterized protein</fullName>
    </submittedName>
</protein>
<organism evidence="1">
    <name type="scientific">marine sediment metagenome</name>
    <dbReference type="NCBI Taxonomy" id="412755"/>
    <lineage>
        <taxon>unclassified sequences</taxon>
        <taxon>metagenomes</taxon>
        <taxon>ecological metagenomes</taxon>
    </lineage>
</organism>
<accession>X0RGY6</accession>
<dbReference type="AlphaFoldDB" id="X0RGY6"/>
<sequence>ELRLARANKIPRIPIKGLNVKWKDLIDVGLSRELGFEFRENNFDELCEQIYDHIYEFKRKKDLVAKEQDEIEKSKLEIINLFTENLNSDVYSNAFADNISDINALKKKLNNKQITFEEFLLGVIKNLKQKEP</sequence>
<evidence type="ECO:0000313" key="1">
    <source>
        <dbReference type="EMBL" id="GAF68008.1"/>
    </source>
</evidence>
<name>X0RGY6_9ZZZZ</name>
<proteinExistence type="predicted"/>
<gene>
    <name evidence="1" type="ORF">S01H1_16896</name>
</gene>
<feature type="non-terminal residue" evidence="1">
    <location>
        <position position="1"/>
    </location>
</feature>
<reference evidence="1" key="1">
    <citation type="journal article" date="2014" name="Front. Microbiol.">
        <title>High frequency of phylogenetically diverse reductive dehalogenase-homologous genes in deep subseafloor sedimentary metagenomes.</title>
        <authorList>
            <person name="Kawai M."/>
            <person name="Futagami T."/>
            <person name="Toyoda A."/>
            <person name="Takaki Y."/>
            <person name="Nishi S."/>
            <person name="Hori S."/>
            <person name="Arai W."/>
            <person name="Tsubouchi T."/>
            <person name="Morono Y."/>
            <person name="Uchiyama I."/>
            <person name="Ito T."/>
            <person name="Fujiyama A."/>
            <person name="Inagaki F."/>
            <person name="Takami H."/>
        </authorList>
    </citation>
    <scope>NUCLEOTIDE SEQUENCE</scope>
    <source>
        <strain evidence="1">Expedition CK06-06</strain>
    </source>
</reference>
<dbReference type="EMBL" id="BARS01008922">
    <property type="protein sequence ID" value="GAF68008.1"/>
    <property type="molecule type" value="Genomic_DNA"/>
</dbReference>